<keyword evidence="4" id="KW-0472">Membrane</keyword>
<keyword evidence="2" id="KW-0433">Leucine-rich repeat</keyword>
<evidence type="ECO:0000313" key="5">
    <source>
        <dbReference type="EMBL" id="EAR96805.2"/>
    </source>
</evidence>
<keyword evidence="3" id="KW-0677">Repeat</keyword>
<proteinExistence type="predicted"/>
<keyword evidence="6" id="KW-1185">Reference proteome</keyword>
<dbReference type="GO" id="GO:0005096">
    <property type="term" value="F:GTPase activator activity"/>
    <property type="evidence" value="ECO:0007669"/>
    <property type="project" value="UniProtKB-KW"/>
</dbReference>
<keyword evidence="1" id="KW-0343">GTPase activation</keyword>
<reference evidence="6" key="1">
    <citation type="journal article" date="2006" name="PLoS Biol.">
        <title>Macronuclear genome sequence of the ciliate Tetrahymena thermophila, a model eukaryote.</title>
        <authorList>
            <person name="Eisen J.A."/>
            <person name="Coyne R.S."/>
            <person name="Wu M."/>
            <person name="Wu D."/>
            <person name="Thiagarajan M."/>
            <person name="Wortman J.R."/>
            <person name="Badger J.H."/>
            <person name="Ren Q."/>
            <person name="Amedeo P."/>
            <person name="Jones K.M."/>
            <person name="Tallon L.J."/>
            <person name="Delcher A.L."/>
            <person name="Salzberg S.L."/>
            <person name="Silva J.C."/>
            <person name="Haas B.J."/>
            <person name="Majoros W.H."/>
            <person name="Farzad M."/>
            <person name="Carlton J.M."/>
            <person name="Smith R.K. Jr."/>
            <person name="Garg J."/>
            <person name="Pearlman R.E."/>
            <person name="Karrer K.M."/>
            <person name="Sun L."/>
            <person name="Manning G."/>
            <person name="Elde N.C."/>
            <person name="Turkewitz A.P."/>
            <person name="Asai D.J."/>
            <person name="Wilkes D.E."/>
            <person name="Wang Y."/>
            <person name="Cai H."/>
            <person name="Collins K."/>
            <person name="Stewart B.A."/>
            <person name="Lee S.R."/>
            <person name="Wilamowska K."/>
            <person name="Weinberg Z."/>
            <person name="Ruzzo W.L."/>
            <person name="Wloga D."/>
            <person name="Gaertig J."/>
            <person name="Frankel J."/>
            <person name="Tsao C.-C."/>
            <person name="Gorovsky M.A."/>
            <person name="Keeling P.J."/>
            <person name="Waller R.F."/>
            <person name="Patron N.J."/>
            <person name="Cherry J.M."/>
            <person name="Stover N.A."/>
            <person name="Krieger C.J."/>
            <person name="del Toro C."/>
            <person name="Ryder H.F."/>
            <person name="Williamson S.C."/>
            <person name="Barbeau R.A."/>
            <person name="Hamilton E.P."/>
            <person name="Orias E."/>
        </authorList>
    </citation>
    <scope>NUCLEOTIDE SEQUENCE [LARGE SCALE GENOMIC DNA]</scope>
    <source>
        <strain evidence="6">SB210</strain>
    </source>
</reference>
<dbReference type="PANTHER" id="PTHR24113:SF12">
    <property type="entry name" value="RAN GTPASE-ACTIVATING PROTEIN 1"/>
    <property type="match status" value="1"/>
</dbReference>
<evidence type="ECO:0000256" key="4">
    <source>
        <dbReference type="SAM" id="Phobius"/>
    </source>
</evidence>
<dbReference type="AlphaFoldDB" id="Q23JV4"/>
<gene>
    <name evidence="5" type="ORF">TTHERM_01368730</name>
</gene>
<dbReference type="InterPro" id="IPR027038">
    <property type="entry name" value="RanGap"/>
</dbReference>
<dbReference type="EMBL" id="GG662681">
    <property type="protein sequence ID" value="EAR96805.2"/>
    <property type="molecule type" value="Genomic_DNA"/>
</dbReference>
<dbReference type="OrthoDB" id="10034042at2759"/>
<dbReference type="GO" id="GO:0006913">
    <property type="term" value="P:nucleocytoplasmic transport"/>
    <property type="evidence" value="ECO:0007669"/>
    <property type="project" value="TreeGrafter"/>
</dbReference>
<accession>Q23JV4</accession>
<dbReference type="GO" id="GO:0031267">
    <property type="term" value="F:small GTPase binding"/>
    <property type="evidence" value="ECO:0007669"/>
    <property type="project" value="TreeGrafter"/>
</dbReference>
<feature type="transmembrane region" description="Helical" evidence="4">
    <location>
        <begin position="365"/>
        <end position="385"/>
    </location>
</feature>
<dbReference type="Gene3D" id="3.80.10.10">
    <property type="entry name" value="Ribonuclease Inhibitor"/>
    <property type="match status" value="3"/>
</dbReference>
<dbReference type="PANTHER" id="PTHR24113">
    <property type="entry name" value="RAN GTPASE-ACTIVATING PROTEIN 1"/>
    <property type="match status" value="1"/>
</dbReference>
<dbReference type="GO" id="GO:0005829">
    <property type="term" value="C:cytosol"/>
    <property type="evidence" value="ECO:0007669"/>
    <property type="project" value="TreeGrafter"/>
</dbReference>
<dbReference type="KEGG" id="tet:TTHERM_01368730"/>
<dbReference type="InterPro" id="IPR001611">
    <property type="entry name" value="Leu-rich_rpt"/>
</dbReference>
<dbReference type="Proteomes" id="UP000009168">
    <property type="component" value="Unassembled WGS sequence"/>
</dbReference>
<keyword evidence="4 5" id="KW-0812">Transmembrane</keyword>
<dbReference type="InParanoid" id="Q23JV4"/>
<dbReference type="GO" id="GO:0005634">
    <property type="term" value="C:nucleus"/>
    <property type="evidence" value="ECO:0007669"/>
    <property type="project" value="TreeGrafter"/>
</dbReference>
<evidence type="ECO:0000256" key="3">
    <source>
        <dbReference type="ARBA" id="ARBA00022737"/>
    </source>
</evidence>
<dbReference type="Pfam" id="PF13516">
    <property type="entry name" value="LRR_6"/>
    <property type="match status" value="4"/>
</dbReference>
<dbReference type="InterPro" id="IPR032675">
    <property type="entry name" value="LRR_dom_sf"/>
</dbReference>
<sequence length="522" mass="59627">MIQQNQYFDDLKDLLNSNLSCHTCLHISLGNKNIQVSDLASELTKCSQITNLILDLRYNNISEQGASQLGYVFQNFSHLQNLTLDLRYCNIRNKGLINLVSGLTKCTNLCELNLNLRYNHIGVDGLSALGTGLTKFANIQNLTLNLEQNNINHQGASYLFVGLAKCASLSSLNLQFVNNKIGNQGALLLGFGLVKCINLQVLVLNLSYNQIGDQCILDLGNSLANCLSLLTLELELDYNIIGTKGMSGLFSSLGNTNITTLTLNLMHNQIIEKNIPQFSVNNQVEAFIQNLRDNINIQLFSSCTQIETFSLNLSNNKIGDQGAQQLGSALTKCTNLSTFILDLYNNKIDDRIEQKYSHIQMHSEYILNQIFLFMIIQILFILLNIKNQKLLFLYICDIKNMPQMPADRQTGKSADQQIFYLVNYQKKIPPRQRIFFQVKQQLENLKLSFLKLQDLFHTKQKKMLMNQTAMLMVIFDIFIDHYVFLQIKIFYLLICLVKMNIFFKYQKTNNIQVLNTLKFQNK</sequence>
<dbReference type="GeneID" id="7828509"/>
<dbReference type="GO" id="GO:0048471">
    <property type="term" value="C:perinuclear region of cytoplasm"/>
    <property type="evidence" value="ECO:0007669"/>
    <property type="project" value="TreeGrafter"/>
</dbReference>
<dbReference type="HOGENOM" id="CLU_1247552_0_0_1"/>
<dbReference type="SMART" id="SM00368">
    <property type="entry name" value="LRR_RI"/>
    <property type="match status" value="5"/>
</dbReference>
<evidence type="ECO:0000313" key="6">
    <source>
        <dbReference type="Proteomes" id="UP000009168"/>
    </source>
</evidence>
<protein>
    <submittedName>
        <fullName evidence="5">Transmembrane protein, putative</fullName>
    </submittedName>
</protein>
<dbReference type="RefSeq" id="XP_001017050.2">
    <property type="nucleotide sequence ID" value="XM_001017050.2"/>
</dbReference>
<evidence type="ECO:0000256" key="2">
    <source>
        <dbReference type="ARBA" id="ARBA00022614"/>
    </source>
</evidence>
<name>Q23JV4_TETTS</name>
<evidence type="ECO:0000256" key="1">
    <source>
        <dbReference type="ARBA" id="ARBA00022468"/>
    </source>
</evidence>
<dbReference type="SUPFAM" id="SSF52047">
    <property type="entry name" value="RNI-like"/>
    <property type="match status" value="2"/>
</dbReference>
<keyword evidence="4" id="KW-1133">Transmembrane helix</keyword>
<organism evidence="5 6">
    <name type="scientific">Tetrahymena thermophila (strain SB210)</name>
    <dbReference type="NCBI Taxonomy" id="312017"/>
    <lineage>
        <taxon>Eukaryota</taxon>
        <taxon>Sar</taxon>
        <taxon>Alveolata</taxon>
        <taxon>Ciliophora</taxon>
        <taxon>Intramacronucleata</taxon>
        <taxon>Oligohymenophorea</taxon>
        <taxon>Hymenostomatida</taxon>
        <taxon>Tetrahymenina</taxon>
        <taxon>Tetrahymenidae</taxon>
        <taxon>Tetrahymena</taxon>
    </lineage>
</organism>